<name>A0AAN9GHY7_9CAEN</name>
<feature type="region of interest" description="Disordered" evidence="2">
    <location>
        <begin position="341"/>
        <end position="361"/>
    </location>
</feature>
<feature type="domain" description="DUF4140" evidence="4">
    <location>
        <begin position="33"/>
        <end position="133"/>
    </location>
</feature>
<feature type="domain" description="DUF4139" evidence="3">
    <location>
        <begin position="234"/>
        <end position="321"/>
    </location>
</feature>
<feature type="compositionally biased region" description="Basic and acidic residues" evidence="2">
    <location>
        <begin position="8"/>
        <end position="17"/>
    </location>
</feature>
<evidence type="ECO:0000256" key="2">
    <source>
        <dbReference type="SAM" id="MobiDB-lite"/>
    </source>
</evidence>
<gene>
    <name evidence="5" type="ORF">V1264_015367</name>
</gene>
<dbReference type="PANTHER" id="PTHR31005">
    <property type="entry name" value="DUF4139 DOMAIN-CONTAINING PROTEIN"/>
    <property type="match status" value="1"/>
</dbReference>
<feature type="region of interest" description="Disordered" evidence="2">
    <location>
        <begin position="1"/>
        <end position="24"/>
    </location>
</feature>
<evidence type="ECO:0000313" key="6">
    <source>
        <dbReference type="Proteomes" id="UP001374579"/>
    </source>
</evidence>
<feature type="compositionally biased region" description="Pro residues" evidence="2">
    <location>
        <begin position="347"/>
        <end position="358"/>
    </location>
</feature>
<evidence type="ECO:0000259" key="4">
    <source>
        <dbReference type="Pfam" id="PF13600"/>
    </source>
</evidence>
<organism evidence="5 6">
    <name type="scientific">Littorina saxatilis</name>
    <dbReference type="NCBI Taxonomy" id="31220"/>
    <lineage>
        <taxon>Eukaryota</taxon>
        <taxon>Metazoa</taxon>
        <taxon>Spiralia</taxon>
        <taxon>Lophotrochozoa</taxon>
        <taxon>Mollusca</taxon>
        <taxon>Gastropoda</taxon>
        <taxon>Caenogastropoda</taxon>
        <taxon>Littorinimorpha</taxon>
        <taxon>Littorinoidea</taxon>
        <taxon>Littorinidae</taxon>
        <taxon>Littorina</taxon>
    </lineage>
</organism>
<dbReference type="InterPro" id="IPR037291">
    <property type="entry name" value="DUF4139"/>
</dbReference>
<feature type="coiled-coil region" evidence="1">
    <location>
        <begin position="102"/>
        <end position="129"/>
    </location>
</feature>
<evidence type="ECO:0000259" key="3">
    <source>
        <dbReference type="Pfam" id="PF13598"/>
    </source>
</evidence>
<dbReference type="AlphaFoldDB" id="A0AAN9GHY7"/>
<dbReference type="EMBL" id="JBAMIC010000004">
    <property type="protein sequence ID" value="KAK7107435.1"/>
    <property type="molecule type" value="Genomic_DNA"/>
</dbReference>
<dbReference type="Pfam" id="PF13598">
    <property type="entry name" value="DUF4139"/>
    <property type="match status" value="1"/>
</dbReference>
<comment type="caution">
    <text evidence="5">The sequence shown here is derived from an EMBL/GenBank/DDBJ whole genome shotgun (WGS) entry which is preliminary data.</text>
</comment>
<dbReference type="Pfam" id="PF13600">
    <property type="entry name" value="DUF4140"/>
    <property type="match status" value="1"/>
</dbReference>
<evidence type="ECO:0000313" key="5">
    <source>
        <dbReference type="EMBL" id="KAK7107435.1"/>
    </source>
</evidence>
<dbReference type="PANTHER" id="PTHR31005:SF8">
    <property type="entry name" value="DUF4139 DOMAIN-CONTAINING PROTEIN"/>
    <property type="match status" value="1"/>
</dbReference>
<protein>
    <recommendedName>
        <fullName evidence="7">DUF4139 domain-containing protein</fullName>
    </recommendedName>
</protein>
<sequence>MASTVGSEGKEKGKEGGENEVTFAAPDCPVEKVTVYPDRAEVCRRVEASLVAGLNQVVIKNLPDMVDSDSIRVEGKGAATITEVVFHTESVPKGESDVSARERELEAEKEFLHKQKKELESELSVLKKQWDLLDGFAQTASKGAGGKEGEGVGGIQLDEGFFKGLKDFLHLYSAEGNSLETKQLELQRRLALVDDKVKANAENFNKFRQDRDTDNEIKKCIIVVDCKEPSKVSLMVSYVTLSASWKPSYDIRMFTAEDNLKITYYGQIRQSTGEDWTDAKLYLSTAMPSIGGEVPELFTAELRLRKPRSSSARGTKSSRSSKKYQAALEEEEPYMMYCAFMEDSSPSSPPPPPPPPRPVSQATAAVRNNLCLCFAALLLTLVSSAGVMSLTSQCGL</sequence>
<evidence type="ECO:0000256" key="1">
    <source>
        <dbReference type="SAM" id="Coils"/>
    </source>
</evidence>
<accession>A0AAN9GHY7</accession>
<reference evidence="5 6" key="1">
    <citation type="submission" date="2024-02" db="EMBL/GenBank/DDBJ databases">
        <title>Chromosome-scale genome assembly of the rough periwinkle Littorina saxatilis.</title>
        <authorList>
            <person name="De Jode A."/>
            <person name="Faria R."/>
            <person name="Formenti G."/>
            <person name="Sims Y."/>
            <person name="Smith T.P."/>
            <person name="Tracey A."/>
            <person name="Wood J.M.D."/>
            <person name="Zagrodzka Z.B."/>
            <person name="Johannesson K."/>
            <person name="Butlin R.K."/>
            <person name="Leder E.H."/>
        </authorList>
    </citation>
    <scope>NUCLEOTIDE SEQUENCE [LARGE SCALE GENOMIC DNA]</scope>
    <source>
        <strain evidence="5">Snail1</strain>
        <tissue evidence="5">Muscle</tissue>
    </source>
</reference>
<keyword evidence="6" id="KW-1185">Reference proteome</keyword>
<proteinExistence type="predicted"/>
<dbReference type="Proteomes" id="UP001374579">
    <property type="component" value="Unassembled WGS sequence"/>
</dbReference>
<dbReference type="NCBIfam" id="TIGR02231">
    <property type="entry name" value="mucoidy inhibitor MuiA family protein"/>
    <property type="match status" value="1"/>
</dbReference>
<keyword evidence="1" id="KW-0175">Coiled coil</keyword>
<evidence type="ECO:0008006" key="7">
    <source>
        <dbReference type="Google" id="ProtNLM"/>
    </source>
</evidence>
<dbReference type="InterPro" id="IPR011935">
    <property type="entry name" value="CHP02231"/>
</dbReference>
<dbReference type="InterPro" id="IPR025554">
    <property type="entry name" value="DUF4140"/>
</dbReference>